<sequence>MVLANTQVPNRGWQPAEDPRNLGCPSESSWDSAKGCKRIAAGALNSELGKQNPDDWNTQNYGQPPRWGWQEEGLLLIAWGHIPAIEHSPGPKAELLPEGRGMIITNGTAHDKGVATWHSASIPSHCGVPIPIHWSLKETFQSPLQGSYHRFGPFIENGGGDFKEFPRVCRYIILYFV</sequence>
<reference evidence="1" key="1">
    <citation type="submission" date="2021-08" db="EMBL/GenBank/DDBJ databases">
        <title>The first chromosome-level gecko genome reveals the dynamic sex chromosomes of Neotropical dwarf geckos (Sphaerodactylidae: Sphaerodactylus).</title>
        <authorList>
            <person name="Pinto B.J."/>
            <person name="Keating S.E."/>
            <person name="Gamble T."/>
        </authorList>
    </citation>
    <scope>NUCLEOTIDE SEQUENCE</scope>
    <source>
        <strain evidence="1">TG3544</strain>
    </source>
</reference>
<dbReference type="Proteomes" id="UP000827872">
    <property type="component" value="Linkage Group LG01"/>
</dbReference>
<organism evidence="1 2">
    <name type="scientific">Sphaerodactylus townsendi</name>
    <dbReference type="NCBI Taxonomy" id="933632"/>
    <lineage>
        <taxon>Eukaryota</taxon>
        <taxon>Metazoa</taxon>
        <taxon>Chordata</taxon>
        <taxon>Craniata</taxon>
        <taxon>Vertebrata</taxon>
        <taxon>Euteleostomi</taxon>
        <taxon>Lepidosauria</taxon>
        <taxon>Squamata</taxon>
        <taxon>Bifurcata</taxon>
        <taxon>Gekkota</taxon>
        <taxon>Sphaerodactylidae</taxon>
        <taxon>Sphaerodactylus</taxon>
    </lineage>
</organism>
<dbReference type="EMBL" id="CM037614">
    <property type="protein sequence ID" value="KAH8017797.1"/>
    <property type="molecule type" value="Genomic_DNA"/>
</dbReference>
<evidence type="ECO:0000313" key="2">
    <source>
        <dbReference type="Proteomes" id="UP000827872"/>
    </source>
</evidence>
<evidence type="ECO:0000313" key="1">
    <source>
        <dbReference type="EMBL" id="KAH8017797.1"/>
    </source>
</evidence>
<proteinExistence type="predicted"/>
<keyword evidence="2" id="KW-1185">Reference proteome</keyword>
<accession>A0ACB8GDX0</accession>
<comment type="caution">
    <text evidence="1">The sequence shown here is derived from an EMBL/GenBank/DDBJ whole genome shotgun (WGS) entry which is preliminary data.</text>
</comment>
<protein>
    <submittedName>
        <fullName evidence="1">Uncharacterized protein</fullName>
    </submittedName>
</protein>
<name>A0ACB8GDX0_9SAUR</name>
<gene>
    <name evidence="1" type="ORF">K3G42_032618</name>
</gene>